<dbReference type="InterPro" id="IPR020084">
    <property type="entry name" value="NUDIX_hydrolase_CS"/>
</dbReference>
<sequence>MKLIEKTLNEKTIYEGSFLKLIKQEVLLPDGNIAKRDILRHPGAVAIIAFKDENTVVMVEQYRKAIDRVLLEIPAGKLEKDEDILECARRELEEEIGYTSNDIEYLGNFITAPGFCDEVIHLFKAKNLKEKFAKGDDDEFINIKEFSLEEIKRLIKNGIIVDCKTIAALQYI</sequence>
<dbReference type="PROSITE" id="PS51462">
    <property type="entry name" value="NUDIX"/>
    <property type="match status" value="1"/>
</dbReference>
<dbReference type="Pfam" id="PF00293">
    <property type="entry name" value="NUDIX"/>
    <property type="match status" value="1"/>
</dbReference>
<dbReference type="PROSITE" id="PS00893">
    <property type="entry name" value="NUDIX_BOX"/>
    <property type="match status" value="1"/>
</dbReference>
<dbReference type="RefSeq" id="WP_072896694.1">
    <property type="nucleotide sequence ID" value="NZ_FQVM01000019.1"/>
</dbReference>
<dbReference type="InterPro" id="IPR015797">
    <property type="entry name" value="NUDIX_hydrolase-like_dom_sf"/>
</dbReference>
<dbReference type="PANTHER" id="PTHR11839:SF18">
    <property type="entry name" value="NUDIX HYDROLASE DOMAIN-CONTAINING PROTEIN"/>
    <property type="match status" value="1"/>
</dbReference>
<keyword evidence="5" id="KW-1185">Reference proteome</keyword>
<dbReference type="SUPFAM" id="SSF55811">
    <property type="entry name" value="Nudix"/>
    <property type="match status" value="1"/>
</dbReference>
<dbReference type="AlphaFoldDB" id="A0A1M4XL22"/>
<dbReference type="OrthoDB" id="9806150at2"/>
<dbReference type="STRING" id="1533.SAMN05443638_11921"/>
<dbReference type="PANTHER" id="PTHR11839">
    <property type="entry name" value="UDP/ADP-SUGAR PYROPHOSPHATASE"/>
    <property type="match status" value="1"/>
</dbReference>
<dbReference type="GO" id="GO:0019693">
    <property type="term" value="P:ribose phosphate metabolic process"/>
    <property type="evidence" value="ECO:0007669"/>
    <property type="project" value="TreeGrafter"/>
</dbReference>
<dbReference type="Proteomes" id="UP000184035">
    <property type="component" value="Unassembled WGS sequence"/>
</dbReference>
<dbReference type="GO" id="GO:0006753">
    <property type="term" value="P:nucleoside phosphate metabolic process"/>
    <property type="evidence" value="ECO:0007669"/>
    <property type="project" value="TreeGrafter"/>
</dbReference>
<organism evidence="4 5">
    <name type="scientific">Clostridium fallax</name>
    <dbReference type="NCBI Taxonomy" id="1533"/>
    <lineage>
        <taxon>Bacteria</taxon>
        <taxon>Bacillati</taxon>
        <taxon>Bacillota</taxon>
        <taxon>Clostridia</taxon>
        <taxon>Eubacteriales</taxon>
        <taxon>Clostridiaceae</taxon>
        <taxon>Clostridium</taxon>
    </lineage>
</organism>
<name>A0A1M4XL22_9CLOT</name>
<dbReference type="GO" id="GO:0016787">
    <property type="term" value="F:hydrolase activity"/>
    <property type="evidence" value="ECO:0007669"/>
    <property type="project" value="UniProtKB-KW"/>
</dbReference>
<evidence type="ECO:0000256" key="1">
    <source>
        <dbReference type="ARBA" id="ARBA00001946"/>
    </source>
</evidence>
<feature type="domain" description="Nudix hydrolase" evidence="3">
    <location>
        <begin position="39"/>
        <end position="168"/>
    </location>
</feature>
<dbReference type="FunFam" id="3.90.79.10:FF:000024">
    <property type="entry name" value="ADP-ribose pyrophosphatase"/>
    <property type="match status" value="1"/>
</dbReference>
<evidence type="ECO:0000259" key="3">
    <source>
        <dbReference type="PROSITE" id="PS51462"/>
    </source>
</evidence>
<evidence type="ECO:0000313" key="5">
    <source>
        <dbReference type="Proteomes" id="UP000184035"/>
    </source>
</evidence>
<evidence type="ECO:0000313" key="4">
    <source>
        <dbReference type="EMBL" id="SHE94307.1"/>
    </source>
</evidence>
<reference evidence="4 5" key="1">
    <citation type="submission" date="2016-11" db="EMBL/GenBank/DDBJ databases">
        <authorList>
            <person name="Jaros S."/>
            <person name="Januszkiewicz K."/>
            <person name="Wedrychowicz H."/>
        </authorList>
    </citation>
    <scope>NUCLEOTIDE SEQUENCE [LARGE SCALE GENOMIC DNA]</scope>
    <source>
        <strain evidence="4 5">DSM 2631</strain>
    </source>
</reference>
<accession>A0A1M4XL22</accession>
<dbReference type="CDD" id="cd03424">
    <property type="entry name" value="NUDIX_ADPRase_Nudt5_UGPPase_Nudt14"/>
    <property type="match status" value="1"/>
</dbReference>
<comment type="cofactor">
    <cofactor evidence="1">
        <name>Mg(2+)</name>
        <dbReference type="ChEBI" id="CHEBI:18420"/>
    </cofactor>
</comment>
<protein>
    <submittedName>
        <fullName evidence="4">ADP-ribose pyrophosphatase</fullName>
    </submittedName>
</protein>
<dbReference type="Gene3D" id="3.90.79.10">
    <property type="entry name" value="Nucleoside Triphosphate Pyrophosphohydrolase"/>
    <property type="match status" value="1"/>
</dbReference>
<proteinExistence type="predicted"/>
<evidence type="ECO:0000256" key="2">
    <source>
        <dbReference type="ARBA" id="ARBA00022801"/>
    </source>
</evidence>
<gene>
    <name evidence="4" type="ORF">SAMN05443638_11921</name>
</gene>
<dbReference type="InterPro" id="IPR000086">
    <property type="entry name" value="NUDIX_hydrolase_dom"/>
</dbReference>
<keyword evidence="2" id="KW-0378">Hydrolase</keyword>
<dbReference type="EMBL" id="FQVM01000019">
    <property type="protein sequence ID" value="SHE94307.1"/>
    <property type="molecule type" value="Genomic_DNA"/>
</dbReference>
<dbReference type="GO" id="GO:0005829">
    <property type="term" value="C:cytosol"/>
    <property type="evidence" value="ECO:0007669"/>
    <property type="project" value="TreeGrafter"/>
</dbReference>